<accession>A0A0S4QN32</accession>
<gene>
    <name evidence="2" type="ORF">Ga0074812_11092</name>
</gene>
<dbReference type="InterPro" id="IPR037401">
    <property type="entry name" value="SnoaL-like"/>
</dbReference>
<protein>
    <submittedName>
        <fullName evidence="2">Ketosteroid isomerase-related protein</fullName>
    </submittedName>
</protein>
<sequence>MEAMLAPDATWRVAMSFSGDRADQSYFGDRAAALANLRQISTMVSTVRFVDTRVSVTGDGATSFMQANGDFVTAAGKPYRNTYVFRLDWRNGLITQVEEYTNPITICASFGLPLCVPDDSGAQQSPAAG</sequence>
<name>A0A0S4QN32_9ACTN</name>
<evidence type="ECO:0000313" key="3">
    <source>
        <dbReference type="Proteomes" id="UP000198802"/>
    </source>
</evidence>
<feature type="domain" description="SnoaL-like" evidence="1">
    <location>
        <begin position="1"/>
        <end position="96"/>
    </location>
</feature>
<dbReference type="Gene3D" id="3.10.450.50">
    <property type="match status" value="1"/>
</dbReference>
<dbReference type="AlphaFoldDB" id="A0A0S4QN32"/>
<proteinExistence type="predicted"/>
<dbReference type="GO" id="GO:0016853">
    <property type="term" value="F:isomerase activity"/>
    <property type="evidence" value="ECO:0007669"/>
    <property type="project" value="UniProtKB-KW"/>
</dbReference>
<dbReference type="Pfam" id="PF12680">
    <property type="entry name" value="SnoaL_2"/>
    <property type="match status" value="1"/>
</dbReference>
<dbReference type="EMBL" id="FAOZ01000010">
    <property type="protein sequence ID" value="CUU57077.1"/>
    <property type="molecule type" value="Genomic_DNA"/>
</dbReference>
<dbReference type="InterPro" id="IPR032710">
    <property type="entry name" value="NTF2-like_dom_sf"/>
</dbReference>
<evidence type="ECO:0000313" key="2">
    <source>
        <dbReference type="EMBL" id="CUU57077.1"/>
    </source>
</evidence>
<reference evidence="3" key="1">
    <citation type="submission" date="2015-11" db="EMBL/GenBank/DDBJ databases">
        <authorList>
            <person name="Varghese N."/>
        </authorList>
    </citation>
    <scope>NUCLEOTIDE SEQUENCE [LARGE SCALE GENOMIC DNA]</scope>
    <source>
        <strain evidence="3">DSM 45899</strain>
    </source>
</reference>
<keyword evidence="2" id="KW-0413">Isomerase</keyword>
<organism evidence="2 3">
    <name type="scientific">Parafrankia irregularis</name>
    <dbReference type="NCBI Taxonomy" id="795642"/>
    <lineage>
        <taxon>Bacteria</taxon>
        <taxon>Bacillati</taxon>
        <taxon>Actinomycetota</taxon>
        <taxon>Actinomycetes</taxon>
        <taxon>Frankiales</taxon>
        <taxon>Frankiaceae</taxon>
        <taxon>Parafrankia</taxon>
    </lineage>
</organism>
<evidence type="ECO:0000259" key="1">
    <source>
        <dbReference type="Pfam" id="PF12680"/>
    </source>
</evidence>
<keyword evidence="3" id="KW-1185">Reference proteome</keyword>
<dbReference type="Proteomes" id="UP000198802">
    <property type="component" value="Unassembled WGS sequence"/>
</dbReference>
<dbReference type="SUPFAM" id="SSF54427">
    <property type="entry name" value="NTF2-like"/>
    <property type="match status" value="1"/>
</dbReference>